<organism evidence="1">
    <name type="scientific">Strongyloides ratti</name>
    <name type="common">Parasitic roundworm</name>
    <dbReference type="NCBI Taxonomy" id="34506"/>
    <lineage>
        <taxon>Eukaryota</taxon>
        <taxon>Metazoa</taxon>
        <taxon>Ecdysozoa</taxon>
        <taxon>Nematoda</taxon>
        <taxon>Chromadorea</taxon>
        <taxon>Rhabditida</taxon>
        <taxon>Tylenchina</taxon>
        <taxon>Panagrolaimomorpha</taxon>
        <taxon>Strongyloidoidea</taxon>
        <taxon>Strongyloididae</taxon>
        <taxon>Strongyloides</taxon>
    </lineage>
</organism>
<reference evidence="2" key="2">
    <citation type="submission" date="2014-09" db="EMBL/GenBank/DDBJ databases">
        <authorList>
            <person name="Martin A.A."/>
        </authorList>
    </citation>
    <scope>NUCLEOTIDE SEQUENCE</scope>
    <source>
        <strain evidence="2">ED321</strain>
    </source>
</reference>
<dbReference type="InterPro" id="IPR050951">
    <property type="entry name" value="Retrovirus_Pol_polyprotein"/>
</dbReference>
<reference evidence="3" key="3">
    <citation type="submission" date="2020-12" db="UniProtKB">
        <authorList>
            <consortium name="WormBaseParasite"/>
        </authorList>
    </citation>
    <scope>IDENTIFICATION</scope>
</reference>
<gene>
    <name evidence="1 3 4" type="ORF">SRAE_0000065900</name>
</gene>
<dbReference type="GO" id="GO:0003676">
    <property type="term" value="F:nucleic acid binding"/>
    <property type="evidence" value="ECO:0007669"/>
    <property type="project" value="InterPro"/>
</dbReference>
<keyword evidence="2" id="KW-1185">Reference proteome</keyword>
<sequence>MKVIPMSYPMSELSIDFEKKLNIKVEKGTHYYSQSNSICERSLRTIQSSIYKLVEITGQEWDIYLPFIAYNYITSNIESLQSTPFELMYYRKPPSCLDLFLKKFYTILLETNSTHYEIMEKTNMARQIASENHHQHCLNINSKTNKNIPKIKSYRQGKEIYLKNKNKALKFDINYIEPVKVIEDLGTKVKYLSQANRKLIASKSNVRS</sequence>
<dbReference type="WBParaSite" id="SRAE_0000065900.1">
    <property type="protein sequence ID" value="SRAE_0000065900.1"/>
    <property type="gene ID" value="WBGene00256407"/>
</dbReference>
<reference evidence="1" key="1">
    <citation type="submission" date="2014-09" db="EMBL/GenBank/DDBJ databases">
        <authorList>
            <person name="Aslett A.Martin."/>
        </authorList>
    </citation>
    <scope>NUCLEOTIDE SEQUENCE</scope>
    <source>
        <strain evidence="1">ED321 Heterogonic</strain>
    </source>
</reference>
<dbReference type="InterPro" id="IPR012337">
    <property type="entry name" value="RNaseH-like_sf"/>
</dbReference>
<dbReference type="InterPro" id="IPR036397">
    <property type="entry name" value="RNaseH_sf"/>
</dbReference>
<evidence type="ECO:0000313" key="3">
    <source>
        <dbReference type="WBParaSite" id="SRAE_0000065900.1"/>
    </source>
</evidence>
<dbReference type="PANTHER" id="PTHR37984">
    <property type="entry name" value="PROTEIN CBG26694"/>
    <property type="match status" value="1"/>
</dbReference>
<name>A0A090L076_STRRB</name>
<dbReference type="AlphaFoldDB" id="A0A090L076"/>
<dbReference type="EMBL" id="LN609410">
    <property type="protein sequence ID" value="CEF61537.1"/>
    <property type="molecule type" value="Genomic_DNA"/>
</dbReference>
<evidence type="ECO:0000313" key="4">
    <source>
        <dbReference type="WormBase" id="SRAE_0000065900"/>
    </source>
</evidence>
<proteinExistence type="predicted"/>
<accession>A0A090L076</accession>
<dbReference type="SUPFAM" id="SSF53098">
    <property type="entry name" value="Ribonuclease H-like"/>
    <property type="match status" value="1"/>
</dbReference>
<evidence type="ECO:0000313" key="2">
    <source>
        <dbReference type="Proteomes" id="UP000035682"/>
    </source>
</evidence>
<dbReference type="Gene3D" id="3.30.420.10">
    <property type="entry name" value="Ribonuclease H-like superfamily/Ribonuclease H"/>
    <property type="match status" value="1"/>
</dbReference>
<dbReference type="PANTHER" id="PTHR37984:SF5">
    <property type="entry name" value="PROTEIN NYNRIN-LIKE"/>
    <property type="match status" value="1"/>
</dbReference>
<dbReference type="GeneID" id="36373905"/>
<dbReference type="RefSeq" id="XP_024500746.1">
    <property type="nucleotide sequence ID" value="XM_024646578.1"/>
</dbReference>
<protein>
    <submittedName>
        <fullName evidence="1 3">Ribonuclease H-like domain-containing protein</fullName>
    </submittedName>
</protein>
<dbReference type="CTD" id="36373905"/>
<dbReference type="Proteomes" id="UP000035682">
    <property type="component" value="Unplaced"/>
</dbReference>
<evidence type="ECO:0000313" key="1">
    <source>
        <dbReference type="EMBL" id="CEF61537.1"/>
    </source>
</evidence>
<dbReference type="WormBase" id="SRAE_0000065900">
    <property type="protein sequence ID" value="SRP01531"/>
    <property type="gene ID" value="WBGene00256407"/>
</dbReference>